<evidence type="ECO:0000313" key="2">
    <source>
        <dbReference type="Proteomes" id="UP000187203"/>
    </source>
</evidence>
<accession>A0A1R3L282</accession>
<comment type="caution">
    <text evidence="1">The sequence shown here is derived from an EMBL/GenBank/DDBJ whole genome shotgun (WGS) entry which is preliminary data.</text>
</comment>
<dbReference type="EMBL" id="AWUE01004256">
    <property type="protein sequence ID" value="OMP13452.1"/>
    <property type="molecule type" value="Genomic_DNA"/>
</dbReference>
<protein>
    <submittedName>
        <fullName evidence="1">Uncharacterized protein</fullName>
    </submittedName>
</protein>
<name>A0A1R3L282_9ROSI</name>
<dbReference type="Proteomes" id="UP000187203">
    <property type="component" value="Unassembled WGS sequence"/>
</dbReference>
<reference evidence="2" key="1">
    <citation type="submission" date="2013-09" db="EMBL/GenBank/DDBJ databases">
        <title>Corchorus olitorius genome sequencing.</title>
        <authorList>
            <person name="Alam M."/>
            <person name="Haque M.S."/>
            <person name="Islam M.S."/>
            <person name="Emdad E.M."/>
            <person name="Islam M.M."/>
            <person name="Ahmed B."/>
            <person name="Halim A."/>
            <person name="Hossen Q.M.M."/>
            <person name="Hossain M.Z."/>
            <person name="Ahmed R."/>
            <person name="Khan M.M."/>
            <person name="Islam R."/>
            <person name="Rashid M.M."/>
            <person name="Khan S.A."/>
            <person name="Rahman M.S."/>
            <person name="Alam M."/>
            <person name="Yahiya A.S."/>
            <person name="Khan M.S."/>
            <person name="Azam M.S."/>
            <person name="Haque T."/>
            <person name="Lashkar M.Z.H."/>
            <person name="Akhand A.I."/>
            <person name="Morshed G."/>
            <person name="Roy S."/>
            <person name="Uddin K.S."/>
            <person name="Rabeya T."/>
            <person name="Hossain A.S."/>
            <person name="Chowdhury A."/>
            <person name="Snigdha A.R."/>
            <person name="Mortoza M.S."/>
            <person name="Matin S.A."/>
            <person name="Hoque S.M.E."/>
            <person name="Islam M.K."/>
            <person name="Roy D.K."/>
            <person name="Haider R."/>
            <person name="Moosa M.M."/>
            <person name="Elias S.M."/>
            <person name="Hasan A.M."/>
            <person name="Jahan S."/>
            <person name="Shafiuddin M."/>
            <person name="Mahmood N."/>
            <person name="Shommy N.S."/>
        </authorList>
    </citation>
    <scope>NUCLEOTIDE SEQUENCE [LARGE SCALE GENOMIC DNA]</scope>
    <source>
        <strain evidence="2">cv. O-4</strain>
    </source>
</reference>
<keyword evidence="2" id="KW-1185">Reference proteome</keyword>
<evidence type="ECO:0000313" key="1">
    <source>
        <dbReference type="EMBL" id="OMP13452.1"/>
    </source>
</evidence>
<gene>
    <name evidence="1" type="ORF">COLO4_01659</name>
</gene>
<organism evidence="1 2">
    <name type="scientific">Corchorus olitorius</name>
    <dbReference type="NCBI Taxonomy" id="93759"/>
    <lineage>
        <taxon>Eukaryota</taxon>
        <taxon>Viridiplantae</taxon>
        <taxon>Streptophyta</taxon>
        <taxon>Embryophyta</taxon>
        <taxon>Tracheophyta</taxon>
        <taxon>Spermatophyta</taxon>
        <taxon>Magnoliopsida</taxon>
        <taxon>eudicotyledons</taxon>
        <taxon>Gunneridae</taxon>
        <taxon>Pentapetalae</taxon>
        <taxon>rosids</taxon>
        <taxon>malvids</taxon>
        <taxon>Malvales</taxon>
        <taxon>Malvaceae</taxon>
        <taxon>Grewioideae</taxon>
        <taxon>Apeibeae</taxon>
        <taxon>Corchorus</taxon>
    </lineage>
</organism>
<feature type="non-terminal residue" evidence="1">
    <location>
        <position position="1"/>
    </location>
</feature>
<proteinExistence type="predicted"/>
<dbReference type="AlphaFoldDB" id="A0A1R3L282"/>
<sequence>VYNFLLTRGFRDFRHFDPVGNKAGFDITLYVIHLSFFKGQFEHFLVGNVQPPHDRSEFYRVG</sequence>
<feature type="non-terminal residue" evidence="1">
    <location>
        <position position="62"/>
    </location>
</feature>